<dbReference type="EMBL" id="SFCI01000213">
    <property type="protein sequence ID" value="TFY81425.1"/>
    <property type="molecule type" value="Genomic_DNA"/>
</dbReference>
<dbReference type="InterPro" id="IPR029058">
    <property type="entry name" value="AB_hydrolase_fold"/>
</dbReference>
<reference evidence="2 3" key="1">
    <citation type="submission" date="2019-02" db="EMBL/GenBank/DDBJ databases">
        <title>Genome sequencing of the rare red list fungi Hericium alpestre (H. flagellum).</title>
        <authorList>
            <person name="Buettner E."/>
            <person name="Kellner H."/>
        </authorList>
    </citation>
    <scope>NUCLEOTIDE SEQUENCE [LARGE SCALE GENOMIC DNA]</scope>
    <source>
        <strain evidence="2 3">DSM 108284</strain>
    </source>
</reference>
<dbReference type="Proteomes" id="UP000298061">
    <property type="component" value="Unassembled WGS sequence"/>
</dbReference>
<dbReference type="STRING" id="135208.A0A4Z0A3Y0"/>
<dbReference type="PANTHER" id="PTHR42103">
    <property type="entry name" value="ALPHA/BETA-HYDROLASES SUPERFAMILY PROTEIN"/>
    <property type="match status" value="1"/>
</dbReference>
<name>A0A4Z0A3Y0_9AGAM</name>
<evidence type="ECO:0000313" key="3">
    <source>
        <dbReference type="Proteomes" id="UP000298061"/>
    </source>
</evidence>
<dbReference type="InterPro" id="IPR000073">
    <property type="entry name" value="AB_hydrolase_1"/>
</dbReference>
<organism evidence="2 3">
    <name type="scientific">Hericium alpestre</name>
    <dbReference type="NCBI Taxonomy" id="135208"/>
    <lineage>
        <taxon>Eukaryota</taxon>
        <taxon>Fungi</taxon>
        <taxon>Dikarya</taxon>
        <taxon>Basidiomycota</taxon>
        <taxon>Agaricomycotina</taxon>
        <taxon>Agaricomycetes</taxon>
        <taxon>Russulales</taxon>
        <taxon>Hericiaceae</taxon>
        <taxon>Hericium</taxon>
    </lineage>
</organism>
<dbReference type="Gene3D" id="3.40.50.1820">
    <property type="entry name" value="alpha/beta hydrolase"/>
    <property type="match status" value="1"/>
</dbReference>
<dbReference type="SUPFAM" id="SSF53474">
    <property type="entry name" value="alpha/beta-Hydrolases"/>
    <property type="match status" value="1"/>
</dbReference>
<keyword evidence="3" id="KW-1185">Reference proteome</keyword>
<sequence length="284" mass="31559">MVRRRCDIELPSGLKLEAIWTKPIFLPEEEHAVKLAVCLHPWSRLGGNMHDPVLESLQETLTVVHRFRVLRYNSRGVGQSSGSASFTGFAEAEDLQEVVQVAIQESGDVEEVLILGYSHGSLVASLHPVLPPPIRTMHVLLSYPLGPRGFLTLFNARTYEDRLEALLRDSRAHVLVVHGDADNFTGAPAYDQWADGLKAVVKQSLQETDTVIEHDRYCSSESATRSEQVLEACIKKARSASQLRISYQAFNGKQPGDPVKWMKPVVDFVHEEGVAEGRKVPDIA</sequence>
<gene>
    <name evidence="2" type="ORF">EWM64_g2587</name>
</gene>
<accession>A0A4Z0A3Y0</accession>
<protein>
    <recommendedName>
        <fullName evidence="1">AB hydrolase-1 domain-containing protein</fullName>
    </recommendedName>
</protein>
<dbReference type="Pfam" id="PF00561">
    <property type="entry name" value="Abhydrolase_1"/>
    <property type="match status" value="1"/>
</dbReference>
<dbReference type="OrthoDB" id="10260961at2759"/>
<proteinExistence type="predicted"/>
<dbReference type="PANTHER" id="PTHR42103:SF2">
    <property type="entry name" value="AB HYDROLASE-1 DOMAIN-CONTAINING PROTEIN"/>
    <property type="match status" value="1"/>
</dbReference>
<evidence type="ECO:0000313" key="2">
    <source>
        <dbReference type="EMBL" id="TFY81425.1"/>
    </source>
</evidence>
<evidence type="ECO:0000259" key="1">
    <source>
        <dbReference type="Pfam" id="PF00561"/>
    </source>
</evidence>
<comment type="caution">
    <text evidence="2">The sequence shown here is derived from an EMBL/GenBank/DDBJ whole genome shotgun (WGS) entry which is preliminary data.</text>
</comment>
<dbReference type="AlphaFoldDB" id="A0A4Z0A3Y0"/>
<feature type="domain" description="AB hydrolase-1" evidence="1">
    <location>
        <begin position="53"/>
        <end position="125"/>
    </location>
</feature>